<dbReference type="Gene3D" id="2.60.40.2180">
    <property type="match status" value="1"/>
</dbReference>
<evidence type="ECO:0000313" key="2">
    <source>
        <dbReference type="EMBL" id="MDQ0200419.1"/>
    </source>
</evidence>
<protein>
    <recommendedName>
        <fullName evidence="1">Esterase Ig-like N-terminal domain-containing protein</fullName>
    </recommendedName>
</protein>
<organism evidence="2 3">
    <name type="scientific">Neobacillus ginsengisoli</name>
    <dbReference type="NCBI Taxonomy" id="904295"/>
    <lineage>
        <taxon>Bacteria</taxon>
        <taxon>Bacillati</taxon>
        <taxon>Bacillota</taxon>
        <taxon>Bacilli</taxon>
        <taxon>Bacillales</taxon>
        <taxon>Bacillaceae</taxon>
        <taxon>Neobacillus</taxon>
    </lineage>
</organism>
<feature type="domain" description="Esterase Ig-like N-terminal" evidence="1">
    <location>
        <begin position="4"/>
        <end position="140"/>
    </location>
</feature>
<comment type="caution">
    <text evidence="2">The sequence shown here is derived from an EMBL/GenBank/DDBJ whole genome shotgun (WGS) entry which is preliminary data.</text>
</comment>
<dbReference type="InterPro" id="IPR041172">
    <property type="entry name" value="EstA_Ig-like_N"/>
</dbReference>
<gene>
    <name evidence="2" type="ORF">J2S10_003608</name>
</gene>
<dbReference type="Proteomes" id="UP001224122">
    <property type="component" value="Unassembled WGS sequence"/>
</dbReference>
<keyword evidence="3" id="KW-1185">Reference proteome</keyword>
<name>A0ABT9XXX3_9BACI</name>
<accession>A0ABT9XXX3</accession>
<dbReference type="EMBL" id="JAUSTW010000006">
    <property type="protein sequence ID" value="MDQ0200419.1"/>
    <property type="molecule type" value="Genomic_DNA"/>
</dbReference>
<sequence>MNRSYMTVTEVTDYGPYISKIILPLSESVKSEVLSEDTFNVYVERRSKKTGEVLQLRNNWTSKEARPSKGYCRVTKAYTSDGEGNKTELGSHATLELECEPIYRLNSVTAFLEQGLNVYVFCDFRITQVKEIQTDNDSISGLAYDHFSGGKMEQIKGWINSKSSYAELPLRFGYYSPNMSRGKRPLIIWLHGAGEGGYDTAIAYTGNVGPEMDYGEVNFMRLDH</sequence>
<evidence type="ECO:0000313" key="3">
    <source>
        <dbReference type="Proteomes" id="UP001224122"/>
    </source>
</evidence>
<proteinExistence type="predicted"/>
<dbReference type="Pfam" id="PF18435">
    <property type="entry name" value="EstA_Ig_like"/>
    <property type="match status" value="1"/>
</dbReference>
<dbReference type="RefSeq" id="WP_307410258.1">
    <property type="nucleotide sequence ID" value="NZ_JAUSTW010000006.1"/>
</dbReference>
<evidence type="ECO:0000259" key="1">
    <source>
        <dbReference type="Pfam" id="PF18435"/>
    </source>
</evidence>
<reference evidence="2 3" key="1">
    <citation type="submission" date="2023-07" db="EMBL/GenBank/DDBJ databases">
        <title>Genomic Encyclopedia of Type Strains, Phase IV (KMG-IV): sequencing the most valuable type-strain genomes for metagenomic binning, comparative biology and taxonomic classification.</title>
        <authorList>
            <person name="Goeker M."/>
        </authorList>
    </citation>
    <scope>NUCLEOTIDE SEQUENCE [LARGE SCALE GENOMIC DNA]</scope>
    <source>
        <strain evidence="2 3">DSM 27594</strain>
    </source>
</reference>